<feature type="domain" description="CENP-V/GFA" evidence="5">
    <location>
        <begin position="5"/>
        <end position="121"/>
    </location>
</feature>
<evidence type="ECO:0000256" key="1">
    <source>
        <dbReference type="ARBA" id="ARBA00005495"/>
    </source>
</evidence>
<keyword evidence="3" id="KW-0862">Zinc</keyword>
<name>A0A081FYR5_9GAMM</name>
<keyword evidence="2" id="KW-0479">Metal-binding</keyword>
<proteinExistence type="inferred from homology"/>
<dbReference type="PANTHER" id="PTHR33337:SF40">
    <property type="entry name" value="CENP-V_GFA DOMAIN-CONTAINING PROTEIN-RELATED"/>
    <property type="match status" value="1"/>
</dbReference>
<evidence type="ECO:0000259" key="5">
    <source>
        <dbReference type="PROSITE" id="PS51891"/>
    </source>
</evidence>
<dbReference type="Gene3D" id="3.90.1590.10">
    <property type="entry name" value="glutathione-dependent formaldehyde- activating enzyme (gfa)"/>
    <property type="match status" value="1"/>
</dbReference>
<dbReference type="eggNOG" id="COG3791">
    <property type="taxonomic scope" value="Bacteria"/>
</dbReference>
<dbReference type="InterPro" id="IPR006913">
    <property type="entry name" value="CENP-V/GFA"/>
</dbReference>
<sequence>MDAVYRGGCLCNQVAFEIKGGFDAFFLCHCGHCRKDTGSAHASNLFSSSAQLRWLKGEQNVQCYQVPDTRHVKSFCSHCGSALPTIQEEGAMLVVPAGSLDTPVSITPNAHIFVADKANWDEQLERVPRIDGAPV</sequence>
<evidence type="ECO:0000313" key="6">
    <source>
        <dbReference type="EMBL" id="KEA63670.1"/>
    </source>
</evidence>
<dbReference type="SUPFAM" id="SSF51316">
    <property type="entry name" value="Mss4-like"/>
    <property type="match status" value="1"/>
</dbReference>
<evidence type="ECO:0000256" key="3">
    <source>
        <dbReference type="ARBA" id="ARBA00022833"/>
    </source>
</evidence>
<comment type="similarity">
    <text evidence="1">Belongs to the Gfa family.</text>
</comment>
<organism evidence="6 7">
    <name type="scientific">Marinobacterium lacunae</name>
    <dbReference type="NCBI Taxonomy" id="1232683"/>
    <lineage>
        <taxon>Bacteria</taxon>
        <taxon>Pseudomonadati</taxon>
        <taxon>Pseudomonadota</taxon>
        <taxon>Gammaproteobacteria</taxon>
        <taxon>Oceanospirillales</taxon>
        <taxon>Oceanospirillaceae</taxon>
        <taxon>Marinobacterium</taxon>
    </lineage>
</organism>
<protein>
    <submittedName>
        <fullName evidence="6">Gfa-like protein</fullName>
    </submittedName>
</protein>
<dbReference type="PANTHER" id="PTHR33337">
    <property type="entry name" value="GFA DOMAIN-CONTAINING PROTEIN"/>
    <property type="match status" value="1"/>
</dbReference>
<dbReference type="GO" id="GO:0046872">
    <property type="term" value="F:metal ion binding"/>
    <property type="evidence" value="ECO:0007669"/>
    <property type="project" value="UniProtKB-KW"/>
</dbReference>
<dbReference type="RefSeq" id="WP_036187606.1">
    <property type="nucleotide sequence ID" value="NZ_JMQN01000030.1"/>
</dbReference>
<dbReference type="InterPro" id="IPR011057">
    <property type="entry name" value="Mss4-like_sf"/>
</dbReference>
<gene>
    <name evidence="6" type="ORF">ADIMK_2126</name>
</gene>
<dbReference type="Pfam" id="PF04828">
    <property type="entry name" value="GFA"/>
    <property type="match status" value="1"/>
</dbReference>
<evidence type="ECO:0000256" key="2">
    <source>
        <dbReference type="ARBA" id="ARBA00022723"/>
    </source>
</evidence>
<keyword evidence="7" id="KW-1185">Reference proteome</keyword>
<dbReference type="STRING" id="1232683.ADIMK_2126"/>
<dbReference type="AlphaFoldDB" id="A0A081FYR5"/>
<evidence type="ECO:0000256" key="4">
    <source>
        <dbReference type="ARBA" id="ARBA00023239"/>
    </source>
</evidence>
<reference evidence="6 7" key="1">
    <citation type="submission" date="2014-04" db="EMBL/GenBank/DDBJ databases">
        <title>Marinobacterium kochiensis sp. nov., isolated from sediment sample collected from Kochi backwaters in Kerala, India.</title>
        <authorList>
            <person name="Singh A."/>
            <person name="Pinnaka A.K."/>
        </authorList>
    </citation>
    <scope>NUCLEOTIDE SEQUENCE [LARGE SCALE GENOMIC DNA]</scope>
    <source>
        <strain evidence="6 7">AK27</strain>
    </source>
</reference>
<evidence type="ECO:0000313" key="7">
    <source>
        <dbReference type="Proteomes" id="UP000028252"/>
    </source>
</evidence>
<dbReference type="PATRIC" id="fig|1232683.4.peg.2085"/>
<dbReference type="PROSITE" id="PS51891">
    <property type="entry name" value="CENP_V_GFA"/>
    <property type="match status" value="1"/>
</dbReference>
<dbReference type="OrthoDB" id="9786619at2"/>
<keyword evidence="4" id="KW-0456">Lyase</keyword>
<comment type="caution">
    <text evidence="6">The sequence shown here is derived from an EMBL/GenBank/DDBJ whole genome shotgun (WGS) entry which is preliminary data.</text>
</comment>
<accession>A0A081FYR5</accession>
<dbReference type="GO" id="GO:0016846">
    <property type="term" value="F:carbon-sulfur lyase activity"/>
    <property type="evidence" value="ECO:0007669"/>
    <property type="project" value="InterPro"/>
</dbReference>
<dbReference type="EMBL" id="JMQN01000030">
    <property type="protein sequence ID" value="KEA63670.1"/>
    <property type="molecule type" value="Genomic_DNA"/>
</dbReference>
<dbReference type="Proteomes" id="UP000028252">
    <property type="component" value="Unassembled WGS sequence"/>
</dbReference>